<comment type="caution">
    <text evidence="1">The sequence shown here is derived from an EMBL/GenBank/DDBJ whole genome shotgun (WGS) entry which is preliminary data.</text>
</comment>
<organism evidence="1 2">
    <name type="scientific">Coccomyxa subellipsoidea</name>
    <dbReference type="NCBI Taxonomy" id="248742"/>
    <lineage>
        <taxon>Eukaryota</taxon>
        <taxon>Viridiplantae</taxon>
        <taxon>Chlorophyta</taxon>
        <taxon>core chlorophytes</taxon>
        <taxon>Trebouxiophyceae</taxon>
        <taxon>Trebouxiophyceae incertae sedis</taxon>
        <taxon>Coccomyxaceae</taxon>
        <taxon>Coccomyxa</taxon>
    </lineage>
</organism>
<dbReference type="Proteomes" id="UP001491310">
    <property type="component" value="Unassembled WGS sequence"/>
</dbReference>
<protein>
    <submittedName>
        <fullName evidence="1">Uncharacterized protein</fullName>
    </submittedName>
</protein>
<dbReference type="PANTHER" id="PTHR35830">
    <property type="entry name" value="OS05G0299200 PROTEIN"/>
    <property type="match status" value="1"/>
</dbReference>
<evidence type="ECO:0000313" key="2">
    <source>
        <dbReference type="Proteomes" id="UP001491310"/>
    </source>
</evidence>
<name>A0ABR2YM95_9CHLO</name>
<proteinExistence type="predicted"/>
<dbReference type="PANTHER" id="PTHR35830:SF1">
    <property type="entry name" value="OS05G0299200 PROTEIN"/>
    <property type="match status" value="1"/>
</dbReference>
<dbReference type="EMBL" id="JALJOT010000008">
    <property type="protein sequence ID" value="KAK9908012.1"/>
    <property type="molecule type" value="Genomic_DNA"/>
</dbReference>
<gene>
    <name evidence="1" type="ORF">WJX75_001523</name>
</gene>
<sequence>MPSEQLVVLVTSSARTILACTAVASSAWLFAAPCEAADREWLPRRHFRRIDDPRQRVLDGKHASKVSNALGEARNAASSFQKSVAKAFRSQPQQEFSMGLSAGPRPAPIPGYVRLMQSGLGWGALLAAGLALLWIVGRLPSFLSGLVRSKEGGKWVRDRSLGGKMVFVPDIPSTVPQRDSVGTAEDVDLLRGSASAHVATSASEQGTNGDEMPDWWNPTPALHVSLYYKQEAEKSARAILKEVEDAKLAGYDYPISSLIALRQVCGEAGVSVRPRTASGRDAMLRTGAEAAVDAAMQQSGAQLGGMPPSTFVTGLARDLEVPEDKAANIALAVIAAKARGALIDACAAYRENNSQEALYQLLRIAGLLEALPLPPRSPQADMVAASISQRATLQEREAIFMTYGRMEPSTADRVAEMLGFDPAMVLPQLHEALEKSAQ</sequence>
<keyword evidence="2" id="KW-1185">Reference proteome</keyword>
<accession>A0ABR2YM95</accession>
<reference evidence="1 2" key="1">
    <citation type="journal article" date="2024" name="Nat. Commun.">
        <title>Phylogenomics reveals the evolutionary origins of lichenization in chlorophyte algae.</title>
        <authorList>
            <person name="Puginier C."/>
            <person name="Libourel C."/>
            <person name="Otte J."/>
            <person name="Skaloud P."/>
            <person name="Haon M."/>
            <person name="Grisel S."/>
            <person name="Petersen M."/>
            <person name="Berrin J.G."/>
            <person name="Delaux P.M."/>
            <person name="Dal Grande F."/>
            <person name="Keller J."/>
        </authorList>
    </citation>
    <scope>NUCLEOTIDE SEQUENCE [LARGE SCALE GENOMIC DNA]</scope>
    <source>
        <strain evidence="1 2">SAG 216-7</strain>
    </source>
</reference>
<evidence type="ECO:0000313" key="1">
    <source>
        <dbReference type="EMBL" id="KAK9908012.1"/>
    </source>
</evidence>